<dbReference type="PANTHER" id="PTHR35163">
    <property type="entry name" value="OS02G0467300 PROTEIN"/>
    <property type="match status" value="1"/>
</dbReference>
<comment type="caution">
    <text evidence="2">The sequence shown here is derived from an EMBL/GenBank/DDBJ whole genome shotgun (WGS) entry which is preliminary data.</text>
</comment>
<keyword evidence="3" id="KW-1185">Reference proteome</keyword>
<name>A0A8T0P3P3_PANVG</name>
<dbReference type="Proteomes" id="UP000823388">
    <property type="component" value="Chromosome 8N"/>
</dbReference>
<dbReference type="AlphaFoldDB" id="A0A8T0P3P3"/>
<reference evidence="2" key="1">
    <citation type="submission" date="2020-05" db="EMBL/GenBank/DDBJ databases">
        <title>WGS assembly of Panicum virgatum.</title>
        <authorList>
            <person name="Lovell J.T."/>
            <person name="Jenkins J."/>
            <person name="Shu S."/>
            <person name="Juenger T.E."/>
            <person name="Schmutz J."/>
        </authorList>
    </citation>
    <scope>NUCLEOTIDE SEQUENCE</scope>
    <source>
        <strain evidence="2">AP13</strain>
    </source>
</reference>
<proteinExistence type="predicted"/>
<keyword evidence="1" id="KW-0175">Coiled coil</keyword>
<dbReference type="PANTHER" id="PTHR35163:SF12">
    <property type="entry name" value="OS05G0134500 PROTEIN"/>
    <property type="match status" value="1"/>
</dbReference>
<evidence type="ECO:0000313" key="3">
    <source>
        <dbReference type="Proteomes" id="UP000823388"/>
    </source>
</evidence>
<protein>
    <recommendedName>
        <fullName evidence="4">Zinc finger GRF-type domain-containing protein</fullName>
    </recommendedName>
</protein>
<dbReference type="EMBL" id="CM029052">
    <property type="protein sequence ID" value="KAG2556687.1"/>
    <property type="molecule type" value="Genomic_DNA"/>
</dbReference>
<organism evidence="2 3">
    <name type="scientific">Panicum virgatum</name>
    <name type="common">Blackwell switchgrass</name>
    <dbReference type="NCBI Taxonomy" id="38727"/>
    <lineage>
        <taxon>Eukaryota</taxon>
        <taxon>Viridiplantae</taxon>
        <taxon>Streptophyta</taxon>
        <taxon>Embryophyta</taxon>
        <taxon>Tracheophyta</taxon>
        <taxon>Spermatophyta</taxon>
        <taxon>Magnoliopsida</taxon>
        <taxon>Liliopsida</taxon>
        <taxon>Poales</taxon>
        <taxon>Poaceae</taxon>
        <taxon>PACMAD clade</taxon>
        <taxon>Panicoideae</taxon>
        <taxon>Panicodae</taxon>
        <taxon>Paniceae</taxon>
        <taxon>Panicinae</taxon>
        <taxon>Panicum</taxon>
        <taxon>Panicum sect. Hiantes</taxon>
    </lineage>
</organism>
<evidence type="ECO:0000313" key="2">
    <source>
        <dbReference type="EMBL" id="KAG2556687.1"/>
    </source>
</evidence>
<sequence>MYSWEGKDSGRRLLGCPLEDKAQRCGFVHWVENEWPPRAQQVILTLWDMVSQFMEKEDMNMVDVMAERALKNEIKDKKDALEAEKDGWETEKQALLREKQ</sequence>
<evidence type="ECO:0008006" key="4">
    <source>
        <dbReference type="Google" id="ProtNLM"/>
    </source>
</evidence>
<accession>A0A8T0P3P3</accession>
<evidence type="ECO:0000256" key="1">
    <source>
        <dbReference type="SAM" id="Coils"/>
    </source>
</evidence>
<gene>
    <name evidence="2" type="ORF">PVAP13_8NG194200</name>
</gene>
<feature type="coiled-coil region" evidence="1">
    <location>
        <begin position="64"/>
        <end position="98"/>
    </location>
</feature>